<feature type="transmembrane region" description="Helical" evidence="1">
    <location>
        <begin position="6"/>
        <end position="28"/>
    </location>
</feature>
<protein>
    <submittedName>
        <fullName evidence="2">Uncharacterized protein</fullName>
    </submittedName>
</protein>
<keyword evidence="1" id="KW-0812">Transmembrane</keyword>
<dbReference type="EMBL" id="BARV01006302">
    <property type="protein sequence ID" value="GAI10964.1"/>
    <property type="molecule type" value="Genomic_DNA"/>
</dbReference>
<comment type="caution">
    <text evidence="2">The sequence shown here is derived from an EMBL/GenBank/DDBJ whole genome shotgun (WGS) entry which is preliminary data.</text>
</comment>
<dbReference type="AlphaFoldDB" id="X1MXA2"/>
<sequence length="46" mass="5304">MPEIDPNIIIMVVVGTLSSLYGMSKYYTFRVSENRKQREHLQSSGK</sequence>
<gene>
    <name evidence="2" type="ORF">S06H3_12906</name>
</gene>
<reference evidence="2" key="1">
    <citation type="journal article" date="2014" name="Front. Microbiol.">
        <title>High frequency of phylogenetically diverse reductive dehalogenase-homologous genes in deep subseafloor sedimentary metagenomes.</title>
        <authorList>
            <person name="Kawai M."/>
            <person name="Futagami T."/>
            <person name="Toyoda A."/>
            <person name="Takaki Y."/>
            <person name="Nishi S."/>
            <person name="Hori S."/>
            <person name="Arai W."/>
            <person name="Tsubouchi T."/>
            <person name="Morono Y."/>
            <person name="Uchiyama I."/>
            <person name="Ito T."/>
            <person name="Fujiyama A."/>
            <person name="Inagaki F."/>
            <person name="Takami H."/>
        </authorList>
    </citation>
    <scope>NUCLEOTIDE SEQUENCE</scope>
    <source>
        <strain evidence="2">Expedition CK06-06</strain>
    </source>
</reference>
<feature type="non-terminal residue" evidence="2">
    <location>
        <position position="46"/>
    </location>
</feature>
<evidence type="ECO:0000313" key="2">
    <source>
        <dbReference type="EMBL" id="GAI10964.1"/>
    </source>
</evidence>
<keyword evidence="1" id="KW-1133">Transmembrane helix</keyword>
<name>X1MXA2_9ZZZZ</name>
<evidence type="ECO:0000256" key="1">
    <source>
        <dbReference type="SAM" id="Phobius"/>
    </source>
</evidence>
<organism evidence="2">
    <name type="scientific">marine sediment metagenome</name>
    <dbReference type="NCBI Taxonomy" id="412755"/>
    <lineage>
        <taxon>unclassified sequences</taxon>
        <taxon>metagenomes</taxon>
        <taxon>ecological metagenomes</taxon>
    </lineage>
</organism>
<accession>X1MXA2</accession>
<keyword evidence="1" id="KW-0472">Membrane</keyword>
<proteinExistence type="predicted"/>